<keyword evidence="3" id="KW-1185">Reference proteome</keyword>
<dbReference type="RefSeq" id="WP_202066070.1">
    <property type="nucleotide sequence ID" value="NZ_JAEQMY010000174.1"/>
</dbReference>
<gene>
    <name evidence="2" type="ORF">JKG68_30725</name>
</gene>
<dbReference type="AlphaFoldDB" id="A0A936ZBB1"/>
<reference evidence="2" key="1">
    <citation type="submission" date="2021-01" db="EMBL/GenBank/DDBJ databases">
        <title>Microvirga sp.</title>
        <authorList>
            <person name="Kim M.K."/>
        </authorList>
    </citation>
    <scope>NUCLEOTIDE SEQUENCE</scope>
    <source>
        <strain evidence="2">5420S-16</strain>
    </source>
</reference>
<proteinExistence type="predicted"/>
<keyword evidence="1" id="KW-0812">Transmembrane</keyword>
<keyword evidence="1" id="KW-0472">Membrane</keyword>
<protein>
    <submittedName>
        <fullName evidence="2">Uncharacterized protein</fullName>
    </submittedName>
</protein>
<comment type="caution">
    <text evidence="2">The sequence shown here is derived from an EMBL/GenBank/DDBJ whole genome shotgun (WGS) entry which is preliminary data.</text>
</comment>
<evidence type="ECO:0000256" key="1">
    <source>
        <dbReference type="SAM" id="Phobius"/>
    </source>
</evidence>
<evidence type="ECO:0000313" key="3">
    <source>
        <dbReference type="Proteomes" id="UP000605848"/>
    </source>
</evidence>
<accession>A0A936ZBB1</accession>
<evidence type="ECO:0000313" key="2">
    <source>
        <dbReference type="EMBL" id="MBL0408258.1"/>
    </source>
</evidence>
<organism evidence="2 3">
    <name type="scientific">Microvirga aerilata</name>
    <dbReference type="NCBI Taxonomy" id="670292"/>
    <lineage>
        <taxon>Bacteria</taxon>
        <taxon>Pseudomonadati</taxon>
        <taxon>Pseudomonadota</taxon>
        <taxon>Alphaproteobacteria</taxon>
        <taxon>Hyphomicrobiales</taxon>
        <taxon>Methylobacteriaceae</taxon>
        <taxon>Microvirga</taxon>
    </lineage>
</organism>
<keyword evidence="1" id="KW-1133">Transmembrane helix</keyword>
<dbReference type="EMBL" id="JAEQMY010000174">
    <property type="protein sequence ID" value="MBL0408258.1"/>
    <property type="molecule type" value="Genomic_DNA"/>
</dbReference>
<dbReference type="Proteomes" id="UP000605848">
    <property type="component" value="Unassembled WGS sequence"/>
</dbReference>
<name>A0A936ZBB1_9HYPH</name>
<feature type="transmembrane region" description="Helical" evidence="1">
    <location>
        <begin position="12"/>
        <end position="32"/>
    </location>
</feature>
<sequence length="63" mass="6538">MTRKDLVAVYGRVGLTIAAFALVAGIIAAPILPKFGSPAVAVSKPQDEPTFRSLVTPASLKTN</sequence>